<name>A0A330HRG8_9HYPH</name>
<protein>
    <submittedName>
        <fullName evidence="2">RES domain-containing protein</fullName>
    </submittedName>
</protein>
<evidence type="ECO:0000259" key="1">
    <source>
        <dbReference type="SMART" id="SM00953"/>
    </source>
</evidence>
<organism evidence="2 3">
    <name type="scientific">Mesorhizobium hawassense</name>
    <dbReference type="NCBI Taxonomy" id="1209954"/>
    <lineage>
        <taxon>Bacteria</taxon>
        <taxon>Pseudomonadati</taxon>
        <taxon>Pseudomonadota</taxon>
        <taxon>Alphaproteobacteria</taxon>
        <taxon>Hyphomicrobiales</taxon>
        <taxon>Phyllobacteriaceae</taxon>
        <taxon>Mesorhizobium</taxon>
    </lineage>
</organism>
<evidence type="ECO:0000313" key="3">
    <source>
        <dbReference type="Proteomes" id="UP000251558"/>
    </source>
</evidence>
<dbReference type="InterPro" id="IPR014914">
    <property type="entry name" value="RES_dom"/>
</dbReference>
<evidence type="ECO:0000313" key="2">
    <source>
        <dbReference type="EMBL" id="RAZ90182.1"/>
    </source>
</evidence>
<dbReference type="Proteomes" id="UP000251558">
    <property type="component" value="Unassembled WGS sequence"/>
</dbReference>
<sequence length="226" mass="24748">MSPKLTTLSQRTVRLISSAHHKPPVLEPLAASFGARTLLEDLESVTSGRQVAQQVGIPGVSAAGLAQGYGYTYINAAFAYTRPQGNRFNPKEWGAWYSAFAAETALHEVAFHLTRALENAGADYDNTTHYVELLATFNAEFFDLREVDPRPECLHPNTELAYPKGQSLANDLRAKGMNGIIYPSCRCENGTNVVAFWPALVQDFQKGATWQLTWAGSPTPEITKTG</sequence>
<dbReference type="EMBL" id="QMBP01000006">
    <property type="protein sequence ID" value="RAZ90182.1"/>
    <property type="molecule type" value="Genomic_DNA"/>
</dbReference>
<feature type="domain" description="RES" evidence="1">
    <location>
        <begin position="77"/>
        <end position="207"/>
    </location>
</feature>
<gene>
    <name evidence="2" type="ORF">DPM33_15255</name>
</gene>
<dbReference type="Pfam" id="PF08808">
    <property type="entry name" value="RES"/>
    <property type="match status" value="1"/>
</dbReference>
<comment type="caution">
    <text evidence="2">The sequence shown here is derived from an EMBL/GenBank/DDBJ whole genome shotgun (WGS) entry which is preliminary data.</text>
</comment>
<reference evidence="2 3" key="1">
    <citation type="submission" date="2018-07" db="EMBL/GenBank/DDBJ databases">
        <title>Diversity of Mesorhizobium strains in Brazil.</title>
        <authorList>
            <person name="Helene L.C.F."/>
            <person name="Dall'Agnol R."/>
            <person name="Delamuta J.R.M."/>
            <person name="Hungria M."/>
        </authorList>
    </citation>
    <scope>NUCLEOTIDE SEQUENCE [LARGE SCALE GENOMIC DNA]</scope>
    <source>
        <strain evidence="2 3">AC99b</strain>
    </source>
</reference>
<proteinExistence type="predicted"/>
<dbReference type="AlphaFoldDB" id="A0A330HRG8"/>
<dbReference type="SMART" id="SM00953">
    <property type="entry name" value="RES"/>
    <property type="match status" value="1"/>
</dbReference>
<accession>A0A330HRG8</accession>
<keyword evidence="3" id="KW-1185">Reference proteome</keyword>
<dbReference type="OrthoDB" id="9795903at2"/>